<dbReference type="InterPro" id="IPR011042">
    <property type="entry name" value="6-blade_b-propeller_TolB-like"/>
</dbReference>
<organism evidence="7 8">
    <name type="scientific">Rubrimonas cliftonensis</name>
    <dbReference type="NCBI Taxonomy" id="89524"/>
    <lineage>
        <taxon>Bacteria</taxon>
        <taxon>Pseudomonadati</taxon>
        <taxon>Pseudomonadota</taxon>
        <taxon>Alphaproteobacteria</taxon>
        <taxon>Rhodobacterales</taxon>
        <taxon>Paracoccaceae</taxon>
        <taxon>Rubrimonas</taxon>
    </lineage>
</organism>
<dbReference type="GO" id="GO:0017038">
    <property type="term" value="P:protein import"/>
    <property type="evidence" value="ECO:0007669"/>
    <property type="project" value="InterPro"/>
</dbReference>
<dbReference type="GO" id="GO:0042597">
    <property type="term" value="C:periplasmic space"/>
    <property type="evidence" value="ECO:0007669"/>
    <property type="project" value="UniProtKB-SubCell"/>
</dbReference>
<dbReference type="Proteomes" id="UP000198703">
    <property type="component" value="Unassembled WGS sequence"/>
</dbReference>
<dbReference type="PANTHER" id="PTHR36842:SF1">
    <property type="entry name" value="PROTEIN TOLB"/>
    <property type="match status" value="1"/>
</dbReference>
<comment type="subcellular location">
    <subcellularLocation>
        <location evidence="1 5">Periplasm</location>
    </subcellularLocation>
</comment>
<sequence length="459" mass="49388" precursor="true">MRRPPHRPAFRAGCTRRAAMAFGLSAAALTATPWAASRALAQQSPLEITIAGGEFRPIPFAVGGIFGADADTQIVADEVRDIVESDLTNSGLFANRRAASPQQLGGFDARPNFEAWRGAGVEALALGDVRGETDGRLRVRFRLYDTASGDQVEGFQFLIDPAARRRAGHKVADAIYTALTGESGYFDSRIVFVDETGGKGDRVKRLALMDQDGANLRTLTSGKDLVLTPRFSPVEQTILYISYASGEPQVYLYNLDTGQREVLGRFPGMTFAPRFSPDGRQVVMSLAQDGNTDIYLVDLATRQMRRLTRGPAIDTAPSFSPDGAQIAFESDRGGGQQIYVMSASGGEATAQRISYGSGRYSTPVWSPRGDLIAFTRIASGQFQVGVMGVDGSGERLLDATFHSEGPAWAPNGRVLTFFRETPGQSGSPSIWSVDVTGLNLRRLPTPNAASDPAWSPLLP</sequence>
<evidence type="ECO:0000256" key="4">
    <source>
        <dbReference type="ARBA" id="ARBA00022764"/>
    </source>
</evidence>
<dbReference type="GO" id="GO:0051301">
    <property type="term" value="P:cell division"/>
    <property type="evidence" value="ECO:0007669"/>
    <property type="project" value="UniProtKB-UniRule"/>
</dbReference>
<dbReference type="RefSeq" id="WP_425441177.1">
    <property type="nucleotide sequence ID" value="NZ_FNQM01000006.1"/>
</dbReference>
<feature type="signal peptide" evidence="5">
    <location>
        <begin position="1"/>
        <end position="35"/>
    </location>
</feature>
<protein>
    <recommendedName>
        <fullName evidence="5">Tol-Pal system protein TolB</fullName>
    </recommendedName>
</protein>
<keyword evidence="5" id="KW-0132">Cell division</keyword>
<feature type="domain" description="TolB N-terminal" evidence="6">
    <location>
        <begin position="46"/>
        <end position="152"/>
    </location>
</feature>
<comment type="similarity">
    <text evidence="2 5">Belongs to the TolB family.</text>
</comment>
<gene>
    <name evidence="5" type="primary">tolB</name>
    <name evidence="7" type="ORF">SAMN05444370_10695</name>
</gene>
<dbReference type="InterPro" id="IPR006311">
    <property type="entry name" value="TAT_signal"/>
</dbReference>
<dbReference type="EMBL" id="FNQM01000006">
    <property type="protein sequence ID" value="SEA52862.1"/>
    <property type="molecule type" value="Genomic_DNA"/>
</dbReference>
<dbReference type="Gene3D" id="3.40.50.10070">
    <property type="entry name" value="TolB, N-terminal domain"/>
    <property type="match status" value="1"/>
</dbReference>
<dbReference type="InterPro" id="IPR014167">
    <property type="entry name" value="Tol-Pal_TolB"/>
</dbReference>
<keyword evidence="8" id="KW-1185">Reference proteome</keyword>
<proteinExistence type="inferred from homology"/>
<dbReference type="InterPro" id="IPR011659">
    <property type="entry name" value="WD40"/>
</dbReference>
<dbReference type="Pfam" id="PF07676">
    <property type="entry name" value="PD40"/>
    <property type="match status" value="4"/>
</dbReference>
<dbReference type="SUPFAM" id="SSF69304">
    <property type="entry name" value="Tricorn protease N-terminal domain"/>
    <property type="match status" value="1"/>
</dbReference>
<evidence type="ECO:0000256" key="3">
    <source>
        <dbReference type="ARBA" id="ARBA00022729"/>
    </source>
</evidence>
<dbReference type="HAMAP" id="MF_00671">
    <property type="entry name" value="TolB"/>
    <property type="match status" value="1"/>
</dbReference>
<dbReference type="PROSITE" id="PS51318">
    <property type="entry name" value="TAT"/>
    <property type="match status" value="1"/>
</dbReference>
<evidence type="ECO:0000256" key="2">
    <source>
        <dbReference type="ARBA" id="ARBA00009820"/>
    </source>
</evidence>
<evidence type="ECO:0000256" key="5">
    <source>
        <dbReference type="HAMAP-Rule" id="MF_00671"/>
    </source>
</evidence>
<evidence type="ECO:0000313" key="7">
    <source>
        <dbReference type="EMBL" id="SEA52862.1"/>
    </source>
</evidence>
<dbReference type="InterPro" id="IPR007195">
    <property type="entry name" value="TolB_N"/>
</dbReference>
<dbReference type="PANTHER" id="PTHR36842">
    <property type="entry name" value="PROTEIN TOLB HOMOLOG"/>
    <property type="match status" value="1"/>
</dbReference>
<dbReference type="Gene3D" id="2.120.10.30">
    <property type="entry name" value="TolB, C-terminal domain"/>
    <property type="match status" value="1"/>
</dbReference>
<evidence type="ECO:0000256" key="1">
    <source>
        <dbReference type="ARBA" id="ARBA00004418"/>
    </source>
</evidence>
<keyword evidence="4 5" id="KW-0574">Periplasm</keyword>
<keyword evidence="3 5" id="KW-0732">Signal</keyword>
<evidence type="ECO:0000313" key="8">
    <source>
        <dbReference type="Proteomes" id="UP000198703"/>
    </source>
</evidence>
<feature type="chain" id="PRO_5011802287" description="Tol-Pal system protein TolB" evidence="5">
    <location>
        <begin position="36"/>
        <end position="459"/>
    </location>
</feature>
<comment type="function">
    <text evidence="5">Part of the Tol-Pal system, which plays a role in outer membrane invagination during cell division and is important for maintaining outer membrane integrity.</text>
</comment>
<keyword evidence="5" id="KW-0131">Cell cycle</keyword>
<dbReference type="STRING" id="89524.SAMN05444370_10695"/>
<dbReference type="NCBIfam" id="TIGR02800">
    <property type="entry name" value="propeller_TolB"/>
    <property type="match status" value="1"/>
</dbReference>
<dbReference type="Pfam" id="PF04052">
    <property type="entry name" value="TolB_N"/>
    <property type="match status" value="1"/>
</dbReference>
<comment type="subunit">
    <text evidence="5">The Tol-Pal system is composed of five core proteins: the inner membrane proteins TolA, TolQ and TolR, the periplasmic protein TolB and the outer membrane protein Pal. They form a network linking the inner and outer membranes and the peptidoglycan layer.</text>
</comment>
<evidence type="ECO:0000259" key="6">
    <source>
        <dbReference type="Pfam" id="PF04052"/>
    </source>
</evidence>
<accession>A0A1H4BYE6</accession>
<dbReference type="AlphaFoldDB" id="A0A1H4BYE6"/>
<dbReference type="SUPFAM" id="SSF52964">
    <property type="entry name" value="TolB, N-terminal domain"/>
    <property type="match status" value="1"/>
</dbReference>
<name>A0A1H4BYE6_9RHOB</name>
<reference evidence="7 8" key="1">
    <citation type="submission" date="2016-10" db="EMBL/GenBank/DDBJ databases">
        <authorList>
            <person name="de Groot N.N."/>
        </authorList>
    </citation>
    <scope>NUCLEOTIDE SEQUENCE [LARGE SCALE GENOMIC DNA]</scope>
    <source>
        <strain evidence="7 8">DSM 15345</strain>
    </source>
</reference>